<sequence>MSAKLPEEVPLRSSARLHGVKLSQAVFDDESLRKPPQFYLHLQANAKRVRKTISKDPEVHSSGSKARGVRLIVEGGKQGTGDTPVDWSEKTPDARGTAHSVDRETSLQDDKRPTWLPKRYRRKFILPSRRFGTRRPAEARRGGQGVLGRAVPMGLMAAGVVSGMIIAYFYPAFRELPHRLY</sequence>
<dbReference type="Proteomes" id="UP000541610">
    <property type="component" value="Unassembled WGS sequence"/>
</dbReference>
<keyword evidence="2" id="KW-0812">Transmembrane</keyword>
<name>A0A7J6PDG9_PEROL</name>
<dbReference type="AlphaFoldDB" id="A0A7J6PDG9"/>
<evidence type="ECO:0000256" key="1">
    <source>
        <dbReference type="SAM" id="MobiDB-lite"/>
    </source>
</evidence>
<organism evidence="3 4">
    <name type="scientific">Perkinsus olseni</name>
    <name type="common">Perkinsus atlanticus</name>
    <dbReference type="NCBI Taxonomy" id="32597"/>
    <lineage>
        <taxon>Eukaryota</taxon>
        <taxon>Sar</taxon>
        <taxon>Alveolata</taxon>
        <taxon>Perkinsozoa</taxon>
        <taxon>Perkinsea</taxon>
        <taxon>Perkinsida</taxon>
        <taxon>Perkinsidae</taxon>
        <taxon>Perkinsus</taxon>
    </lineage>
</organism>
<accession>A0A7J6PDG9</accession>
<feature type="region of interest" description="Disordered" evidence="1">
    <location>
        <begin position="75"/>
        <end position="108"/>
    </location>
</feature>
<evidence type="ECO:0000313" key="3">
    <source>
        <dbReference type="EMBL" id="KAF4694218.1"/>
    </source>
</evidence>
<dbReference type="EMBL" id="JABANP010000035">
    <property type="protein sequence ID" value="KAF4694218.1"/>
    <property type="molecule type" value="Genomic_DNA"/>
</dbReference>
<gene>
    <name evidence="3" type="ORF">FOZ60_008700</name>
</gene>
<protein>
    <submittedName>
        <fullName evidence="3">Uncharacterized protein</fullName>
    </submittedName>
</protein>
<dbReference type="OrthoDB" id="10267294at2759"/>
<keyword evidence="2" id="KW-1133">Transmembrane helix</keyword>
<proteinExistence type="predicted"/>
<comment type="caution">
    <text evidence="3">The sequence shown here is derived from an EMBL/GenBank/DDBJ whole genome shotgun (WGS) entry which is preliminary data.</text>
</comment>
<evidence type="ECO:0000313" key="4">
    <source>
        <dbReference type="Proteomes" id="UP000541610"/>
    </source>
</evidence>
<keyword evidence="2" id="KW-0472">Membrane</keyword>
<feature type="transmembrane region" description="Helical" evidence="2">
    <location>
        <begin position="150"/>
        <end position="170"/>
    </location>
</feature>
<reference evidence="3 4" key="1">
    <citation type="submission" date="2020-04" db="EMBL/GenBank/DDBJ databases">
        <title>Perkinsus olseni comparative genomics.</title>
        <authorList>
            <person name="Bogema D.R."/>
        </authorList>
    </citation>
    <scope>NUCLEOTIDE SEQUENCE [LARGE SCALE GENOMIC DNA]</scope>
    <source>
        <strain evidence="3">00978-12</strain>
    </source>
</reference>
<evidence type="ECO:0000256" key="2">
    <source>
        <dbReference type="SAM" id="Phobius"/>
    </source>
</evidence>